<dbReference type="EMBL" id="AMCW01000170">
    <property type="protein sequence ID" value="EKJ98729.1"/>
    <property type="molecule type" value="Genomic_DNA"/>
</dbReference>
<evidence type="ECO:0000313" key="1">
    <source>
        <dbReference type="EMBL" id="EKJ98729.1"/>
    </source>
</evidence>
<sequence>MDHPVLVQRLAIPTWSGPELKLGQRDHGIVFDFDDAVFLDPKQQECRHRRNALNRVFDASRHVVAGNQWLAENVPPGNDVSVIPTCLNTDEYTPKTTEDESNSDTVRIGWIGTTSNFRHLQQLVIPLEKIRKQFSTVEFVICSDVKDSRLLSSLGASFIPWSANAELSILQSFDIGVMPLTDEDWCRGKCSFKLIQYLAVGIPSVSSPVGMNRDVVDDGVSGLFATNDDWFNPLAQLVECQKTRKRIGAVARQVAVERFSIRRAADAYIKVLNSLS</sequence>
<dbReference type="Proteomes" id="UP000007993">
    <property type="component" value="Unassembled WGS sequence"/>
</dbReference>
<dbReference type="AlphaFoldDB" id="K5C7E0"/>
<dbReference type="PATRIC" id="fig|993517.3.peg.6444"/>
<protein>
    <submittedName>
        <fullName evidence="1">Glycosyltransferase</fullName>
    </submittedName>
</protein>
<name>K5C7E0_RHOBT</name>
<dbReference type="GO" id="GO:0016740">
    <property type="term" value="F:transferase activity"/>
    <property type="evidence" value="ECO:0007669"/>
    <property type="project" value="UniProtKB-KW"/>
</dbReference>
<evidence type="ECO:0000313" key="2">
    <source>
        <dbReference type="Proteomes" id="UP000007993"/>
    </source>
</evidence>
<dbReference type="Gene3D" id="3.40.50.2000">
    <property type="entry name" value="Glycogen Phosphorylase B"/>
    <property type="match status" value="2"/>
</dbReference>
<gene>
    <name evidence="1" type="ORF">RBSH_05952</name>
</gene>
<dbReference type="CDD" id="cd03801">
    <property type="entry name" value="GT4_PimA-like"/>
    <property type="match status" value="1"/>
</dbReference>
<keyword evidence="1" id="KW-0808">Transferase</keyword>
<reference evidence="1 2" key="1">
    <citation type="journal article" date="2013" name="Mar. Genomics">
        <title>Expression of sulfatases in Rhodopirellula baltica and the diversity of sulfatases in the genus Rhodopirellula.</title>
        <authorList>
            <person name="Wegner C.E."/>
            <person name="Richter-Heitmann T."/>
            <person name="Klindworth A."/>
            <person name="Klockow C."/>
            <person name="Richter M."/>
            <person name="Achstetter T."/>
            <person name="Glockner F.O."/>
            <person name="Harder J."/>
        </authorList>
    </citation>
    <scope>NUCLEOTIDE SEQUENCE [LARGE SCALE GENOMIC DNA]</scope>
    <source>
        <strain evidence="1 2">SH28</strain>
    </source>
</reference>
<comment type="caution">
    <text evidence="1">The sequence shown here is derived from an EMBL/GenBank/DDBJ whole genome shotgun (WGS) entry which is preliminary data.</text>
</comment>
<dbReference type="PANTHER" id="PTHR12526">
    <property type="entry name" value="GLYCOSYLTRANSFERASE"/>
    <property type="match status" value="1"/>
</dbReference>
<accession>K5C7E0</accession>
<dbReference type="RefSeq" id="WP_007335274.1">
    <property type="nucleotide sequence ID" value="NZ_AMCW01000170.1"/>
</dbReference>
<dbReference type="SUPFAM" id="SSF53756">
    <property type="entry name" value="UDP-Glycosyltransferase/glycogen phosphorylase"/>
    <property type="match status" value="1"/>
</dbReference>
<dbReference type="Pfam" id="PF13692">
    <property type="entry name" value="Glyco_trans_1_4"/>
    <property type="match status" value="1"/>
</dbReference>
<proteinExistence type="predicted"/>
<organism evidence="1 2">
    <name type="scientific">Rhodopirellula baltica SH28</name>
    <dbReference type="NCBI Taxonomy" id="993517"/>
    <lineage>
        <taxon>Bacteria</taxon>
        <taxon>Pseudomonadati</taxon>
        <taxon>Planctomycetota</taxon>
        <taxon>Planctomycetia</taxon>
        <taxon>Pirellulales</taxon>
        <taxon>Pirellulaceae</taxon>
        <taxon>Rhodopirellula</taxon>
    </lineage>
</organism>